<protein>
    <recommendedName>
        <fullName evidence="1">Endonuclease GajA/Old nuclease/RecF-like AAA domain-containing protein</fullName>
    </recommendedName>
</protein>
<dbReference type="AlphaFoldDB" id="A0A1Q8T903"/>
<name>A0A1Q8T903_9GAMM</name>
<dbReference type="Gene3D" id="3.40.50.300">
    <property type="entry name" value="P-loop containing nucleotide triphosphate hydrolases"/>
    <property type="match status" value="1"/>
</dbReference>
<organism evidence="2 3">
    <name type="scientific">Chromohalobacter japonicus</name>
    <dbReference type="NCBI Taxonomy" id="223900"/>
    <lineage>
        <taxon>Bacteria</taxon>
        <taxon>Pseudomonadati</taxon>
        <taxon>Pseudomonadota</taxon>
        <taxon>Gammaproteobacteria</taxon>
        <taxon>Oceanospirillales</taxon>
        <taxon>Halomonadaceae</taxon>
        <taxon>Chromohalobacter</taxon>
    </lineage>
</organism>
<evidence type="ECO:0000313" key="3">
    <source>
        <dbReference type="Proteomes" id="UP000186806"/>
    </source>
</evidence>
<dbReference type="Pfam" id="PF13175">
    <property type="entry name" value="AAA_15"/>
    <property type="match status" value="1"/>
</dbReference>
<feature type="domain" description="Endonuclease GajA/Old nuclease/RecF-like AAA" evidence="1">
    <location>
        <begin position="29"/>
        <end position="163"/>
    </location>
</feature>
<accession>A0A1Q8T903</accession>
<comment type="caution">
    <text evidence="2">The sequence shown here is derived from an EMBL/GenBank/DDBJ whole genome shotgun (WGS) entry which is preliminary data.</text>
</comment>
<gene>
    <name evidence="2" type="ORF">BTW10_16295</name>
</gene>
<evidence type="ECO:0000313" key="2">
    <source>
        <dbReference type="EMBL" id="OLO10155.1"/>
    </source>
</evidence>
<reference evidence="2 3" key="1">
    <citation type="submission" date="2016-12" db="EMBL/GenBank/DDBJ databases">
        <title>Draft genome sequences of strains Salinicola socius SMB35, Salinicola sp. MH3R3-1 and Chromohalobacter sp. SMB17 from the Verkhnekamsk potash mining region of Russia.</title>
        <authorList>
            <person name="Mavrodi D.V."/>
            <person name="Olsson B.E."/>
            <person name="Korsakova E.S."/>
            <person name="Pyankova A."/>
            <person name="Mavrodi O.V."/>
            <person name="Plotnikova E.G."/>
        </authorList>
    </citation>
    <scope>NUCLEOTIDE SEQUENCE [LARGE SCALE GENOMIC DNA]</scope>
    <source>
        <strain evidence="2 3">SMB17</strain>
    </source>
</reference>
<dbReference type="InterPro" id="IPR027417">
    <property type="entry name" value="P-loop_NTPase"/>
</dbReference>
<dbReference type="PANTHER" id="PTHR43581">
    <property type="entry name" value="ATP/GTP PHOSPHATASE"/>
    <property type="match status" value="1"/>
</dbReference>
<dbReference type="SUPFAM" id="SSF52540">
    <property type="entry name" value="P-loop containing nucleoside triphosphate hydrolases"/>
    <property type="match status" value="1"/>
</dbReference>
<proteinExistence type="predicted"/>
<dbReference type="InterPro" id="IPR041685">
    <property type="entry name" value="AAA_GajA/Old/RecF-like"/>
</dbReference>
<dbReference type="EMBL" id="MSDQ01000042">
    <property type="protein sequence ID" value="OLO10155.1"/>
    <property type="molecule type" value="Genomic_DNA"/>
</dbReference>
<dbReference type="Proteomes" id="UP000186806">
    <property type="component" value="Unassembled WGS sequence"/>
</dbReference>
<keyword evidence="3" id="KW-1185">Reference proteome</keyword>
<sequence length="365" mass="41820">MIGWTKERIIPEHKKIYFIPAIREITASEYSDDLWNGKGLIDKLAKLQNPGAQQREQKEKFYKINKFLSSVTSCNEAEIEIPYDRNCVLVHMNGKVLPLESLGTGIHEVVMLASFCTMIENQIVCIEEPEIHLHPVLQKRLIRYIKEETENQYFIATHSPNLIDNRDAAVFRAQLGEDGNTRITNVFSEGDRSSLIFDLGYRPSNLLQSNFIVWVEGPSDRVYINEWIRLLDESLVEGVHYSVMFYGGRLLSHLTASDELEPVSGEKTFIELIKINRHVCIVMDSDKGKASDGINSTKERIIDELSDAAGMPWVTQGREIENYIDKEVMTGALSSSYPKFNKRHRVGEYQHVLPFHDNKGAWLKM</sequence>
<dbReference type="InterPro" id="IPR051396">
    <property type="entry name" value="Bact_Antivir_Def_Nuclease"/>
</dbReference>
<dbReference type="PANTHER" id="PTHR43581:SF4">
    <property type="entry name" value="ATP_GTP PHOSPHATASE"/>
    <property type="match status" value="1"/>
</dbReference>
<evidence type="ECO:0000259" key="1">
    <source>
        <dbReference type="Pfam" id="PF13175"/>
    </source>
</evidence>